<keyword evidence="3" id="KW-1185">Reference proteome</keyword>
<dbReference type="Proteomes" id="UP001500067">
    <property type="component" value="Unassembled WGS sequence"/>
</dbReference>
<dbReference type="EMBL" id="BAABFA010000012">
    <property type="protein sequence ID" value="GAA4466567.1"/>
    <property type="molecule type" value="Genomic_DNA"/>
</dbReference>
<feature type="transmembrane region" description="Helical" evidence="1">
    <location>
        <begin position="12"/>
        <end position="34"/>
    </location>
</feature>
<gene>
    <name evidence="2" type="ORF">GCM10023093_20880</name>
</gene>
<feature type="transmembrane region" description="Helical" evidence="1">
    <location>
        <begin position="343"/>
        <end position="364"/>
    </location>
</feature>
<evidence type="ECO:0000256" key="1">
    <source>
        <dbReference type="SAM" id="Phobius"/>
    </source>
</evidence>
<dbReference type="RefSeq" id="WP_345082736.1">
    <property type="nucleotide sequence ID" value="NZ_BAABFA010000012.1"/>
</dbReference>
<proteinExistence type="predicted"/>
<comment type="caution">
    <text evidence="2">The sequence shown here is derived from an EMBL/GenBank/DDBJ whole genome shotgun (WGS) entry which is preliminary data.</text>
</comment>
<feature type="transmembrane region" description="Helical" evidence="1">
    <location>
        <begin position="191"/>
        <end position="211"/>
    </location>
</feature>
<dbReference type="PANTHER" id="PTHR34219:SF3">
    <property type="entry name" value="BLL7967 PROTEIN"/>
    <property type="match status" value="1"/>
</dbReference>
<sequence>MRIKKTIGKIHLWLGLASGLVVLFLGITGCILAFQREIESVSKPYQYVTPHNDAYIAPSRMYAIANAQLPGKLAHSVTYGGKDKAVVVTFYHDEPEYYYLVYLDPYSGQVLKVKNMDDDFFRIVVNGHFYLWLPPDIGKPIVASATLVFVVMMITGIVLWWPKNKAARKQRFSVKWSAKWRRVNYDMHNVLGFYMSWVAIFIAITGLVWGFQWVSISIYWVASGGKQAVAFYEPVSKKNNMAAAGEEPAVDRIWKKMNAEHATAETIEVHFPQSDTGAIEAAMNPDASTYWKTDYRYFDQYSLQEVEVTHAYGRLHNTTVADKIARMNYDIHVGAVWGLAGKVLAFFASLLAASLPVTGFMIWWGRRSKKVAGKPKVSIA</sequence>
<evidence type="ECO:0000313" key="3">
    <source>
        <dbReference type="Proteomes" id="UP001500067"/>
    </source>
</evidence>
<keyword evidence="1" id="KW-0472">Membrane</keyword>
<dbReference type="Pfam" id="PF03929">
    <property type="entry name" value="PepSY_TM"/>
    <property type="match status" value="1"/>
</dbReference>
<name>A0ABP8NJQ4_9BACT</name>
<keyword evidence="1" id="KW-0812">Transmembrane</keyword>
<dbReference type="PANTHER" id="PTHR34219">
    <property type="entry name" value="IRON-REGULATED INNER MEMBRANE PROTEIN-RELATED"/>
    <property type="match status" value="1"/>
</dbReference>
<feature type="transmembrane region" description="Helical" evidence="1">
    <location>
        <begin position="141"/>
        <end position="161"/>
    </location>
</feature>
<protein>
    <submittedName>
        <fullName evidence="2">PepSY-associated TM helix domain-containing protein</fullName>
    </submittedName>
</protein>
<keyword evidence="1" id="KW-1133">Transmembrane helix</keyword>
<reference evidence="3" key="1">
    <citation type="journal article" date="2019" name="Int. J. Syst. Evol. Microbiol.">
        <title>The Global Catalogue of Microorganisms (GCM) 10K type strain sequencing project: providing services to taxonomists for standard genome sequencing and annotation.</title>
        <authorList>
            <consortium name="The Broad Institute Genomics Platform"/>
            <consortium name="The Broad Institute Genome Sequencing Center for Infectious Disease"/>
            <person name="Wu L."/>
            <person name="Ma J."/>
        </authorList>
    </citation>
    <scope>NUCLEOTIDE SEQUENCE [LARGE SCALE GENOMIC DNA]</scope>
    <source>
        <strain evidence="3">JCM 32105</strain>
    </source>
</reference>
<accession>A0ABP8NJQ4</accession>
<dbReference type="PROSITE" id="PS51257">
    <property type="entry name" value="PROKAR_LIPOPROTEIN"/>
    <property type="match status" value="1"/>
</dbReference>
<organism evidence="2 3">
    <name type="scientific">Nemorincola caseinilytica</name>
    <dbReference type="NCBI Taxonomy" id="2054315"/>
    <lineage>
        <taxon>Bacteria</taxon>
        <taxon>Pseudomonadati</taxon>
        <taxon>Bacteroidota</taxon>
        <taxon>Chitinophagia</taxon>
        <taxon>Chitinophagales</taxon>
        <taxon>Chitinophagaceae</taxon>
        <taxon>Nemorincola</taxon>
    </lineage>
</organism>
<evidence type="ECO:0000313" key="2">
    <source>
        <dbReference type="EMBL" id="GAA4466567.1"/>
    </source>
</evidence>
<dbReference type="InterPro" id="IPR005625">
    <property type="entry name" value="PepSY-ass_TM"/>
</dbReference>